<dbReference type="STRING" id="1384054.N790_01855"/>
<organism evidence="2 3">
    <name type="scientific">Arenimonas malthae CC-JY-1</name>
    <dbReference type="NCBI Taxonomy" id="1384054"/>
    <lineage>
        <taxon>Bacteria</taxon>
        <taxon>Pseudomonadati</taxon>
        <taxon>Pseudomonadota</taxon>
        <taxon>Gammaproteobacteria</taxon>
        <taxon>Lysobacterales</taxon>
        <taxon>Lysobacteraceae</taxon>
        <taxon>Arenimonas</taxon>
    </lineage>
</organism>
<dbReference type="InterPro" id="IPR036388">
    <property type="entry name" value="WH-like_DNA-bd_sf"/>
</dbReference>
<dbReference type="SUPFAM" id="SSF46785">
    <property type="entry name" value="Winged helix' DNA-binding domain"/>
    <property type="match status" value="1"/>
</dbReference>
<proteinExistence type="predicted"/>
<feature type="domain" description="HTH arsR-type" evidence="1">
    <location>
        <begin position="22"/>
        <end position="102"/>
    </location>
</feature>
<dbReference type="Proteomes" id="UP000029392">
    <property type="component" value="Unassembled WGS sequence"/>
</dbReference>
<name>A0A091B9J6_9GAMM</name>
<keyword evidence="3" id="KW-1185">Reference proteome</keyword>
<comment type="caution">
    <text evidence="2">The sequence shown here is derived from an EMBL/GenBank/DDBJ whole genome shotgun (WGS) entry which is preliminary data.</text>
</comment>
<dbReference type="Pfam" id="PF12840">
    <property type="entry name" value="HTH_20"/>
    <property type="match status" value="1"/>
</dbReference>
<dbReference type="InterPro" id="IPR036390">
    <property type="entry name" value="WH_DNA-bd_sf"/>
</dbReference>
<evidence type="ECO:0000313" key="3">
    <source>
        <dbReference type="Proteomes" id="UP000029392"/>
    </source>
</evidence>
<dbReference type="RefSeq" id="WP_052385819.1">
    <property type="nucleotide sequence ID" value="NZ_AVCH01000161.1"/>
</dbReference>
<dbReference type="GO" id="GO:0003700">
    <property type="term" value="F:DNA-binding transcription factor activity"/>
    <property type="evidence" value="ECO:0007669"/>
    <property type="project" value="InterPro"/>
</dbReference>
<dbReference type="SMART" id="SM00418">
    <property type="entry name" value="HTH_ARSR"/>
    <property type="match status" value="1"/>
</dbReference>
<sequence>MARSRTPTPPRPARFQDVSDPAGIALLASPVRQDIVDTLVALGGEADVAAVARELGRPADGLYYHFERLADAGLLQRRDKAGEPRRYRIGARRGTALRLVYGKRAESSEAVQQVVAKLLQAAGRDFRAALANPKVRTEGEARELWAGRSRGWLDEDGLREANALLGRLLELLQGPRQPGQDQLFSLSFVLAPKPGQPARRGPAGD</sequence>
<evidence type="ECO:0000313" key="2">
    <source>
        <dbReference type="EMBL" id="KFN47479.1"/>
    </source>
</evidence>
<dbReference type="InterPro" id="IPR011991">
    <property type="entry name" value="ArsR-like_HTH"/>
</dbReference>
<dbReference type="PATRIC" id="fig|1384054.3.peg.1618"/>
<dbReference type="AlphaFoldDB" id="A0A091B9J6"/>
<accession>A0A091B9J6</accession>
<gene>
    <name evidence="2" type="ORF">N790_01855</name>
</gene>
<dbReference type="OrthoDB" id="8755747at2"/>
<dbReference type="CDD" id="cd00090">
    <property type="entry name" value="HTH_ARSR"/>
    <property type="match status" value="1"/>
</dbReference>
<dbReference type="EMBL" id="AVCH01000161">
    <property type="protein sequence ID" value="KFN47479.1"/>
    <property type="molecule type" value="Genomic_DNA"/>
</dbReference>
<dbReference type="InterPro" id="IPR001845">
    <property type="entry name" value="HTH_ArsR_DNA-bd_dom"/>
</dbReference>
<protein>
    <recommendedName>
        <fullName evidence="1">HTH arsR-type domain-containing protein</fullName>
    </recommendedName>
</protein>
<dbReference type="Gene3D" id="1.10.10.10">
    <property type="entry name" value="Winged helix-like DNA-binding domain superfamily/Winged helix DNA-binding domain"/>
    <property type="match status" value="1"/>
</dbReference>
<evidence type="ECO:0000259" key="1">
    <source>
        <dbReference type="SMART" id="SM00418"/>
    </source>
</evidence>
<reference evidence="2 3" key="1">
    <citation type="submission" date="2013-09" db="EMBL/GenBank/DDBJ databases">
        <title>Genome sequencing of Arenimonas malthae.</title>
        <authorList>
            <person name="Chen F."/>
            <person name="Wang G."/>
        </authorList>
    </citation>
    <scope>NUCLEOTIDE SEQUENCE [LARGE SCALE GENOMIC DNA]</scope>
    <source>
        <strain evidence="2 3">CC-JY-1</strain>
    </source>
</reference>